<dbReference type="InterPro" id="IPR003695">
    <property type="entry name" value="Ppx_GppA_N"/>
</dbReference>
<keyword evidence="3" id="KW-1185">Reference proteome</keyword>
<evidence type="ECO:0000313" key="2">
    <source>
        <dbReference type="EMBL" id="BDD08845.1"/>
    </source>
</evidence>
<accession>A0AAU9DD93</accession>
<dbReference type="GO" id="GO:0016462">
    <property type="term" value="F:pyrophosphatase activity"/>
    <property type="evidence" value="ECO:0007669"/>
    <property type="project" value="TreeGrafter"/>
</dbReference>
<dbReference type="PANTHER" id="PTHR30005:SF0">
    <property type="entry name" value="RETROGRADE REGULATION PROTEIN 2"/>
    <property type="match status" value="1"/>
</dbReference>
<sequence length="296" mass="33067">MKLAAIDVGSNAARLQISKVTLGQDGQERFKKLEYIRYPLRLGKDVFSEGKISPKRRANFVKLMRAFALVIDLHEVDEVIAYATSATREAENGEEIAKEIRLMTGLPLEVIDGEREARVTFEALSEFIDDGAYIHIDVGGGSTELNLHQGGEKIAGKSFPVGSVRSLAEKDDDVWTDMRRWINDFVPTGEEVLAVGTGGNINKLSQLIDGSRDGYLIDLFRLEDKRQELAEFTTEERMSVFNLNPDRADVIVPASEIYLNAMRSAGADKILVPRVGLKDGMLRYLYKKKRNVPEMA</sequence>
<evidence type="ECO:0000313" key="3">
    <source>
        <dbReference type="Proteomes" id="UP001348817"/>
    </source>
</evidence>
<dbReference type="CDD" id="cd24006">
    <property type="entry name" value="ASKHA_NBD_PPX_GppA"/>
    <property type="match status" value="1"/>
</dbReference>
<dbReference type="InterPro" id="IPR043129">
    <property type="entry name" value="ATPase_NBD"/>
</dbReference>
<name>A0AAU9DD93_9BACT</name>
<dbReference type="AlphaFoldDB" id="A0AAU9DD93"/>
<organism evidence="2 3">
    <name type="scientific">Fulvitalea axinellae</name>
    <dbReference type="NCBI Taxonomy" id="1182444"/>
    <lineage>
        <taxon>Bacteria</taxon>
        <taxon>Pseudomonadati</taxon>
        <taxon>Bacteroidota</taxon>
        <taxon>Cytophagia</taxon>
        <taxon>Cytophagales</taxon>
        <taxon>Persicobacteraceae</taxon>
        <taxon>Fulvitalea</taxon>
    </lineage>
</organism>
<dbReference type="PANTHER" id="PTHR30005">
    <property type="entry name" value="EXOPOLYPHOSPHATASE"/>
    <property type="match status" value="1"/>
</dbReference>
<proteinExistence type="predicted"/>
<gene>
    <name evidence="2" type="primary">ppx</name>
    <name evidence="2" type="ORF">FUAX_12770</name>
</gene>
<dbReference type="Pfam" id="PF02541">
    <property type="entry name" value="Ppx-GppA"/>
    <property type="match status" value="1"/>
</dbReference>
<dbReference type="Gene3D" id="3.30.420.40">
    <property type="match status" value="1"/>
</dbReference>
<dbReference type="InterPro" id="IPR050273">
    <property type="entry name" value="GppA/Ppx_hydrolase"/>
</dbReference>
<dbReference type="Gene3D" id="3.30.420.150">
    <property type="entry name" value="Exopolyphosphatase. Domain 2"/>
    <property type="match status" value="1"/>
</dbReference>
<protein>
    <submittedName>
        <fullName evidence="2">Exopolyphosphatase</fullName>
    </submittedName>
</protein>
<evidence type="ECO:0000259" key="1">
    <source>
        <dbReference type="Pfam" id="PF02541"/>
    </source>
</evidence>
<dbReference type="EMBL" id="AP025314">
    <property type="protein sequence ID" value="BDD08845.1"/>
    <property type="molecule type" value="Genomic_DNA"/>
</dbReference>
<feature type="domain" description="Ppx/GppA phosphatase N-terminal" evidence="1">
    <location>
        <begin position="32"/>
        <end position="283"/>
    </location>
</feature>
<dbReference type="RefSeq" id="WP_338394078.1">
    <property type="nucleotide sequence ID" value="NZ_AP025314.1"/>
</dbReference>
<reference evidence="2 3" key="1">
    <citation type="submission" date="2021-12" db="EMBL/GenBank/DDBJ databases">
        <title>Genome sequencing of bacteria with rrn-lacking chromosome and rrn-plasmid.</title>
        <authorList>
            <person name="Anda M."/>
            <person name="Iwasaki W."/>
        </authorList>
    </citation>
    <scope>NUCLEOTIDE SEQUENCE [LARGE SCALE GENOMIC DNA]</scope>
    <source>
        <strain evidence="2 3">DSM 100852</strain>
    </source>
</reference>
<dbReference type="KEGG" id="fax:FUAX_12770"/>
<dbReference type="Proteomes" id="UP001348817">
    <property type="component" value="Chromosome"/>
</dbReference>
<dbReference type="SUPFAM" id="SSF53067">
    <property type="entry name" value="Actin-like ATPase domain"/>
    <property type="match status" value="2"/>
</dbReference>